<name>A0A4Z2IX51_9TELE</name>
<feature type="compositionally biased region" description="Polar residues" evidence="1">
    <location>
        <begin position="22"/>
        <end position="40"/>
    </location>
</feature>
<evidence type="ECO:0000313" key="2">
    <source>
        <dbReference type="EMBL" id="TNN82331.1"/>
    </source>
</evidence>
<keyword evidence="3" id="KW-1185">Reference proteome</keyword>
<organism evidence="2 3">
    <name type="scientific">Liparis tanakae</name>
    <name type="common">Tanaka's snailfish</name>
    <dbReference type="NCBI Taxonomy" id="230148"/>
    <lineage>
        <taxon>Eukaryota</taxon>
        <taxon>Metazoa</taxon>
        <taxon>Chordata</taxon>
        <taxon>Craniata</taxon>
        <taxon>Vertebrata</taxon>
        <taxon>Euteleostomi</taxon>
        <taxon>Actinopterygii</taxon>
        <taxon>Neopterygii</taxon>
        <taxon>Teleostei</taxon>
        <taxon>Neoteleostei</taxon>
        <taxon>Acanthomorphata</taxon>
        <taxon>Eupercaria</taxon>
        <taxon>Perciformes</taxon>
        <taxon>Cottioidei</taxon>
        <taxon>Cottales</taxon>
        <taxon>Liparidae</taxon>
        <taxon>Liparis</taxon>
    </lineage>
</organism>
<dbReference type="AlphaFoldDB" id="A0A4Z2IX51"/>
<reference evidence="2 3" key="1">
    <citation type="submission" date="2019-03" db="EMBL/GenBank/DDBJ databases">
        <title>First draft genome of Liparis tanakae, snailfish: a comprehensive survey of snailfish specific genes.</title>
        <authorList>
            <person name="Kim W."/>
            <person name="Song I."/>
            <person name="Jeong J.-H."/>
            <person name="Kim D."/>
            <person name="Kim S."/>
            <person name="Ryu S."/>
            <person name="Song J.Y."/>
            <person name="Lee S.K."/>
        </authorList>
    </citation>
    <scope>NUCLEOTIDE SEQUENCE [LARGE SCALE GENOMIC DNA]</scope>
    <source>
        <tissue evidence="2">Muscle</tissue>
    </source>
</reference>
<dbReference type="Proteomes" id="UP000314294">
    <property type="component" value="Unassembled WGS sequence"/>
</dbReference>
<feature type="region of interest" description="Disordered" evidence="1">
    <location>
        <begin position="22"/>
        <end position="69"/>
    </location>
</feature>
<evidence type="ECO:0000256" key="1">
    <source>
        <dbReference type="SAM" id="MobiDB-lite"/>
    </source>
</evidence>
<accession>A0A4Z2IX51</accession>
<comment type="caution">
    <text evidence="2">The sequence shown here is derived from an EMBL/GenBank/DDBJ whole genome shotgun (WGS) entry which is preliminary data.</text>
</comment>
<gene>
    <name evidence="2" type="ORF">EYF80_007452</name>
</gene>
<evidence type="ECO:0000313" key="3">
    <source>
        <dbReference type="Proteomes" id="UP000314294"/>
    </source>
</evidence>
<sequence length="96" mass="10678">MYCTYLTHVLKKKIVKCLRPCQAQNPDSGTRQKNNSSLGNTEKKQTFKLQPLTTMSHMDGVSEGQMSISPENGHTVNVWLWRTGATGCILVKPPST</sequence>
<dbReference type="EMBL" id="SRLO01000040">
    <property type="protein sequence ID" value="TNN82331.1"/>
    <property type="molecule type" value="Genomic_DNA"/>
</dbReference>
<protein>
    <submittedName>
        <fullName evidence="2">Uncharacterized protein</fullName>
    </submittedName>
</protein>
<feature type="compositionally biased region" description="Polar residues" evidence="1">
    <location>
        <begin position="47"/>
        <end position="56"/>
    </location>
</feature>
<proteinExistence type="predicted"/>